<evidence type="ECO:0000259" key="3">
    <source>
        <dbReference type="Pfam" id="PF01048"/>
    </source>
</evidence>
<dbReference type="OrthoDB" id="9788270at2"/>
<comment type="similarity">
    <text evidence="1">Belongs to the PNP/UDP phosphorylase family. Futalosine hydrolase subfamily.</text>
</comment>
<organism evidence="4 5">
    <name type="scientific">Mangrovactinospora gilvigrisea</name>
    <dbReference type="NCBI Taxonomy" id="1428644"/>
    <lineage>
        <taxon>Bacteria</taxon>
        <taxon>Bacillati</taxon>
        <taxon>Actinomycetota</taxon>
        <taxon>Actinomycetes</taxon>
        <taxon>Kitasatosporales</taxon>
        <taxon>Streptomycetaceae</taxon>
        <taxon>Mangrovactinospora</taxon>
    </lineage>
</organism>
<comment type="pathway">
    <text evidence="1">Quinol/quinone metabolism; menaquinone biosynthesis.</text>
</comment>
<keyword evidence="1" id="KW-0474">Menaquinone biosynthesis</keyword>
<evidence type="ECO:0000256" key="1">
    <source>
        <dbReference type="HAMAP-Rule" id="MF_00991"/>
    </source>
</evidence>
<proteinExistence type="inferred from homology"/>
<dbReference type="InterPro" id="IPR000845">
    <property type="entry name" value="Nucleoside_phosphorylase_d"/>
</dbReference>
<dbReference type="GO" id="GO:0019284">
    <property type="term" value="P:L-methionine salvage from S-adenosylmethionine"/>
    <property type="evidence" value="ECO:0007669"/>
    <property type="project" value="TreeGrafter"/>
</dbReference>
<dbReference type="UniPathway" id="UPA00079"/>
<comment type="catalytic activity">
    <reaction evidence="1">
        <text>futalosine + H2O = dehypoxanthine futalosine + hypoxanthine</text>
        <dbReference type="Rhea" id="RHEA:25904"/>
        <dbReference type="ChEBI" id="CHEBI:15377"/>
        <dbReference type="ChEBI" id="CHEBI:17368"/>
        <dbReference type="ChEBI" id="CHEBI:58863"/>
        <dbReference type="ChEBI" id="CHEBI:58864"/>
        <dbReference type="EC" id="3.2.2.26"/>
    </reaction>
</comment>
<comment type="function">
    <text evidence="1">Catalyzes the hydrolysis of futalosine (FL) to dehypoxanthine futalosine (DHFL) and hypoxanthine, a step in the biosynthesis of menaquinone (MK, vitamin K2).</text>
</comment>
<evidence type="ECO:0000313" key="4">
    <source>
        <dbReference type="EMBL" id="OIV37046.1"/>
    </source>
</evidence>
<name>A0A1J7BEI4_9ACTN</name>
<keyword evidence="1 4" id="KW-0378">Hydrolase</keyword>
<dbReference type="HAMAP" id="MF_00991">
    <property type="entry name" value="MqnB"/>
    <property type="match status" value="1"/>
</dbReference>
<evidence type="ECO:0000256" key="2">
    <source>
        <dbReference type="NCBIfam" id="TIGR03664"/>
    </source>
</evidence>
<dbReference type="GO" id="GO:0005829">
    <property type="term" value="C:cytosol"/>
    <property type="evidence" value="ECO:0007669"/>
    <property type="project" value="TreeGrafter"/>
</dbReference>
<dbReference type="STRING" id="1428644.BIV57_12835"/>
<dbReference type="Proteomes" id="UP000243342">
    <property type="component" value="Unassembled WGS sequence"/>
</dbReference>
<accession>A0A1J7BEI4</accession>
<comment type="caution">
    <text evidence="4">The sequence shown here is derived from an EMBL/GenBank/DDBJ whole genome shotgun (WGS) entry which is preliminary data.</text>
</comment>
<dbReference type="RefSeq" id="WP_071656948.1">
    <property type="nucleotide sequence ID" value="NZ_MLCF01000064.1"/>
</dbReference>
<dbReference type="NCBIfam" id="NF006087">
    <property type="entry name" value="PRK08236.1"/>
    <property type="match status" value="1"/>
</dbReference>
<reference evidence="4 5" key="1">
    <citation type="submission" date="2016-10" db="EMBL/GenBank/DDBJ databases">
        <title>Genome sequence of Streptomyces gilvigriseus MUSC 26.</title>
        <authorList>
            <person name="Lee L.-H."/>
            <person name="Ser H.-L."/>
        </authorList>
    </citation>
    <scope>NUCLEOTIDE SEQUENCE [LARGE SCALE GENOMIC DNA]</scope>
    <source>
        <strain evidence="4 5">MUSC 26</strain>
    </source>
</reference>
<dbReference type="Gene3D" id="3.40.50.1580">
    <property type="entry name" value="Nucleoside phosphorylase domain"/>
    <property type="match status" value="1"/>
</dbReference>
<dbReference type="PANTHER" id="PTHR46832">
    <property type="entry name" value="5'-METHYLTHIOADENOSINE/S-ADENOSYLHOMOCYSTEINE NUCLEOSIDASE"/>
    <property type="match status" value="1"/>
</dbReference>
<sequence length="222" mass="21741">MSSAAAPALVVTAVEAERAAVLGGLPDGARVHAVGVGPAGAAAGTAKLLAEEAAAGRLPRLLLCAGIGGGFAPRARIGDLVVADAIVAADLGAEAPQEPGGFLPVDALGFGTGRRLPPADAVAEAADLLGAGALTGTVLTVTTATGSAATAAELTRRHPAALAEAMEGFGVAEAAALFGVPVLEIRAVSNAVGPRDRGAWRIKEALEALRRGCARLAPMLTP</sequence>
<protein>
    <recommendedName>
        <fullName evidence="1 2">Futalosine hydrolase</fullName>
        <shortName evidence="1">FL hydrolase</shortName>
        <ecNumber evidence="1 2">3.2.2.26</ecNumber>
    </recommendedName>
    <alternativeName>
        <fullName evidence="1">Futalosine nucleosidase</fullName>
    </alternativeName>
    <alternativeName>
        <fullName evidence="1">Menaquinone biosynthetic enzyme MqnB</fullName>
    </alternativeName>
</protein>
<dbReference type="GO" id="GO:0009234">
    <property type="term" value="P:menaquinone biosynthetic process"/>
    <property type="evidence" value="ECO:0007669"/>
    <property type="project" value="UniProtKB-UniRule"/>
</dbReference>
<dbReference type="Pfam" id="PF01048">
    <property type="entry name" value="PNP_UDP_1"/>
    <property type="match status" value="1"/>
</dbReference>
<dbReference type="SUPFAM" id="SSF53167">
    <property type="entry name" value="Purine and uridine phosphorylases"/>
    <property type="match status" value="1"/>
</dbReference>
<gene>
    <name evidence="1" type="primary">mqnB</name>
    <name evidence="4" type="ORF">BIV57_12835</name>
</gene>
<dbReference type="PANTHER" id="PTHR46832:SF2">
    <property type="entry name" value="FUTALOSINE HYDROLASE"/>
    <property type="match status" value="1"/>
</dbReference>
<dbReference type="InterPro" id="IPR035994">
    <property type="entry name" value="Nucleoside_phosphorylase_sf"/>
</dbReference>
<dbReference type="EC" id="3.2.2.26" evidence="1 2"/>
<feature type="domain" description="Nucleoside phosphorylase" evidence="3">
    <location>
        <begin position="28"/>
        <end position="217"/>
    </location>
</feature>
<dbReference type="GO" id="GO:0008930">
    <property type="term" value="F:methylthioadenosine nucleosidase activity"/>
    <property type="evidence" value="ECO:0007669"/>
    <property type="project" value="TreeGrafter"/>
</dbReference>
<dbReference type="AlphaFoldDB" id="A0A1J7BEI4"/>
<dbReference type="GO" id="GO:0008782">
    <property type="term" value="F:adenosylhomocysteine nucleosidase activity"/>
    <property type="evidence" value="ECO:0007669"/>
    <property type="project" value="TreeGrafter"/>
</dbReference>
<dbReference type="EMBL" id="MLCF01000064">
    <property type="protein sequence ID" value="OIV37046.1"/>
    <property type="molecule type" value="Genomic_DNA"/>
</dbReference>
<dbReference type="NCBIfam" id="TIGR03664">
    <property type="entry name" value="fut_nucase"/>
    <property type="match status" value="1"/>
</dbReference>
<keyword evidence="5" id="KW-1185">Reference proteome</keyword>
<dbReference type="InterPro" id="IPR019963">
    <property type="entry name" value="FL_hydrolase_MqnB"/>
</dbReference>
<evidence type="ECO:0000313" key="5">
    <source>
        <dbReference type="Proteomes" id="UP000243342"/>
    </source>
</evidence>
<dbReference type="GO" id="GO:0009116">
    <property type="term" value="P:nucleoside metabolic process"/>
    <property type="evidence" value="ECO:0007669"/>
    <property type="project" value="InterPro"/>
</dbReference>